<gene>
    <name evidence="15" type="ORF">BC94_0045</name>
</gene>
<dbReference type="GO" id="GO:0008654">
    <property type="term" value="P:phospholipid biosynthetic process"/>
    <property type="evidence" value="ECO:0007669"/>
    <property type="project" value="UniProtKB-KW"/>
</dbReference>
<dbReference type="InterPro" id="IPR013328">
    <property type="entry name" value="6PGD_dom2"/>
</dbReference>
<dbReference type="SUPFAM" id="SSF51735">
    <property type="entry name" value="NAD(P)-binding Rossmann-fold domains"/>
    <property type="match status" value="1"/>
</dbReference>
<dbReference type="PANTHER" id="PTHR11728:SF1">
    <property type="entry name" value="GLYCEROL-3-PHOSPHATE DEHYDROGENASE [NAD(+)] 2, CHLOROPLASTIC"/>
    <property type="match status" value="1"/>
</dbReference>
<evidence type="ECO:0000313" key="16">
    <source>
        <dbReference type="Proteomes" id="UP000076372"/>
    </source>
</evidence>
<evidence type="ECO:0000256" key="6">
    <source>
        <dbReference type="ARBA" id="ARBA00023209"/>
    </source>
</evidence>
<evidence type="ECO:0000256" key="1">
    <source>
        <dbReference type="ARBA" id="ARBA00011009"/>
    </source>
</evidence>
<dbReference type="GO" id="GO:0005975">
    <property type="term" value="P:carbohydrate metabolic process"/>
    <property type="evidence" value="ECO:0007669"/>
    <property type="project" value="InterPro"/>
</dbReference>
<evidence type="ECO:0000256" key="3">
    <source>
        <dbReference type="ARBA" id="ARBA00023002"/>
    </source>
</evidence>
<dbReference type="Pfam" id="PF01210">
    <property type="entry name" value="NAD_Gly3P_dh_N"/>
    <property type="match status" value="1"/>
</dbReference>
<dbReference type="Proteomes" id="UP000076372">
    <property type="component" value="Chromosome"/>
</dbReference>
<accession>A0A8D4D3A5</accession>
<dbReference type="SUPFAM" id="SSF48179">
    <property type="entry name" value="6-phosphogluconate dehydrogenase C-terminal domain-like"/>
    <property type="match status" value="1"/>
</dbReference>
<dbReference type="InterPro" id="IPR036291">
    <property type="entry name" value="NAD(P)-bd_dom_sf"/>
</dbReference>
<evidence type="ECO:0000256" key="4">
    <source>
        <dbReference type="ARBA" id="ARBA00023027"/>
    </source>
</evidence>
<feature type="domain" description="Glycerol-3-phosphate dehydrogenase NAD-dependent N-terminal" evidence="13">
    <location>
        <begin position="8"/>
        <end position="166"/>
    </location>
</feature>
<keyword evidence="3 11" id="KW-0560">Oxidoreductase</keyword>
<proteinExistence type="inferred from homology"/>
<organism evidence="15 16">
    <name type="scientific">Mycoplasmopsis bovis</name>
    <name type="common">Mycoplasma bovis</name>
    <dbReference type="NCBI Taxonomy" id="28903"/>
    <lineage>
        <taxon>Bacteria</taxon>
        <taxon>Bacillati</taxon>
        <taxon>Mycoplasmatota</taxon>
        <taxon>Mycoplasmoidales</taxon>
        <taxon>Metamycoplasmataceae</taxon>
        <taxon>Mycoplasmopsis</taxon>
    </lineage>
</organism>
<dbReference type="PIRSF" id="PIRSF000114">
    <property type="entry name" value="Glycerol-3-P_dh"/>
    <property type="match status" value="1"/>
</dbReference>
<dbReference type="InterPro" id="IPR006109">
    <property type="entry name" value="G3P_DH_NAD-dep_C"/>
</dbReference>
<comment type="catalytic activity">
    <reaction evidence="12">
        <text>sn-glycerol 3-phosphate + NADP(+) = dihydroxyacetone phosphate + NADPH + H(+)</text>
        <dbReference type="Rhea" id="RHEA:11096"/>
        <dbReference type="ChEBI" id="CHEBI:15378"/>
        <dbReference type="ChEBI" id="CHEBI:57597"/>
        <dbReference type="ChEBI" id="CHEBI:57642"/>
        <dbReference type="ChEBI" id="CHEBI:57783"/>
        <dbReference type="ChEBI" id="CHEBI:58349"/>
        <dbReference type="EC" id="1.1.1.94"/>
    </reaction>
</comment>
<dbReference type="GO" id="GO:0005829">
    <property type="term" value="C:cytosol"/>
    <property type="evidence" value="ECO:0007669"/>
    <property type="project" value="TreeGrafter"/>
</dbReference>
<evidence type="ECO:0000256" key="11">
    <source>
        <dbReference type="RuleBase" id="RU000437"/>
    </source>
</evidence>
<feature type="binding site" evidence="10">
    <location>
        <position position="286"/>
    </location>
    <ligand>
        <name>NAD(+)</name>
        <dbReference type="ChEBI" id="CHEBI:57540"/>
    </ligand>
</feature>
<dbReference type="Pfam" id="PF07479">
    <property type="entry name" value="NAD_Gly3P_dh_C"/>
    <property type="match status" value="1"/>
</dbReference>
<evidence type="ECO:0000313" key="15">
    <source>
        <dbReference type="EMBL" id="AMW25398.1"/>
    </source>
</evidence>
<dbReference type="EC" id="1.1.1.94" evidence="12"/>
<dbReference type="EMBL" id="CP007590">
    <property type="protein sequence ID" value="AMW25398.1"/>
    <property type="molecule type" value="Genomic_DNA"/>
</dbReference>
<keyword evidence="5" id="KW-0443">Lipid metabolism</keyword>
<dbReference type="AlphaFoldDB" id="A0A8D4D3A5"/>
<evidence type="ECO:0000256" key="5">
    <source>
        <dbReference type="ARBA" id="ARBA00023098"/>
    </source>
</evidence>
<feature type="active site" description="Proton acceptor" evidence="8">
    <location>
        <position position="198"/>
    </location>
</feature>
<feature type="binding site" evidence="10">
    <location>
        <position position="264"/>
    </location>
    <ligand>
        <name>NAD(+)</name>
        <dbReference type="ChEBI" id="CHEBI:57540"/>
    </ligand>
</feature>
<dbReference type="InterPro" id="IPR011128">
    <property type="entry name" value="G3P_DH_NAD-dep_N"/>
</dbReference>
<evidence type="ECO:0000256" key="10">
    <source>
        <dbReference type="PIRSR" id="PIRSR000114-3"/>
    </source>
</evidence>
<feature type="binding site" evidence="9">
    <location>
        <position position="113"/>
    </location>
    <ligand>
        <name>substrate</name>
    </ligand>
</feature>
<dbReference type="Gene3D" id="3.40.50.720">
    <property type="entry name" value="NAD(P)-binding Rossmann-like Domain"/>
    <property type="match status" value="1"/>
</dbReference>
<feature type="domain" description="Glycerol-3-phosphate dehydrogenase NAD-dependent C-terminal" evidence="14">
    <location>
        <begin position="187"/>
        <end position="329"/>
    </location>
</feature>
<name>A0A8D4D3A5_MYCBV</name>
<feature type="binding site" evidence="9">
    <location>
        <begin position="264"/>
        <end position="265"/>
    </location>
    <ligand>
        <name>substrate</name>
    </ligand>
</feature>
<comment type="similarity">
    <text evidence="1 11">Belongs to the NAD-dependent glycerol-3-phosphate dehydrogenase family.</text>
</comment>
<dbReference type="PANTHER" id="PTHR11728">
    <property type="entry name" value="GLYCEROL-3-PHOSPHATE DEHYDROGENASE"/>
    <property type="match status" value="1"/>
</dbReference>
<protein>
    <recommendedName>
        <fullName evidence="12">Glycerol-3-phosphate dehydrogenase</fullName>
        <ecNumber evidence="12">1.1.1.94</ecNumber>
    </recommendedName>
</protein>
<dbReference type="Gene3D" id="1.10.1040.10">
    <property type="entry name" value="N-(1-d-carboxylethyl)-l-norvaline Dehydrogenase, domain 2"/>
    <property type="match status" value="1"/>
</dbReference>
<evidence type="ECO:0000259" key="13">
    <source>
        <dbReference type="Pfam" id="PF01210"/>
    </source>
</evidence>
<dbReference type="GO" id="GO:0047952">
    <property type="term" value="F:glycerol-3-phosphate dehydrogenase [NAD(P)+] activity"/>
    <property type="evidence" value="ECO:0007669"/>
    <property type="project" value="UniProtKB-EC"/>
</dbReference>
<evidence type="ECO:0000256" key="8">
    <source>
        <dbReference type="PIRSR" id="PIRSR000114-1"/>
    </source>
</evidence>
<feature type="binding site" evidence="10">
    <location>
        <position position="147"/>
    </location>
    <ligand>
        <name>NAD(+)</name>
        <dbReference type="ChEBI" id="CHEBI:57540"/>
    </ligand>
</feature>
<dbReference type="InterPro" id="IPR006168">
    <property type="entry name" value="G3P_DH_NAD-dep"/>
</dbReference>
<dbReference type="PRINTS" id="PR00077">
    <property type="entry name" value="GPDHDRGNASE"/>
</dbReference>
<keyword evidence="7" id="KW-1208">Phospholipid metabolism</keyword>
<keyword evidence="2" id="KW-0444">Lipid biosynthesis</keyword>
<sequence length="336" mass="37423">METFMTKKITIIGTGAWASGLASVLSYNNHKIKMWGIDQKEISDINSGINSKYFGNRRFNNPENIKATLDLKDALSELDFMILAVPSSAIDSVLGKIGDVLGTQKIKVINVAKGIDSKTKKFFSDVLVEKFSSNIEQYCSILGPSFATEVFENALTMINVVGPNEQFLTEVSQTFNNKYFRLVVNSDEKGSELFAALKNVLAIGIGAITYMHPYKNTESALLAAGAKEIYQIYKELLKTSNNELPLELSAIGDIFLTCSSLKSRNFLFGTQIAEKGLKTVLEENTKTVEGYHNAKILEEILNDNQSINAPFLRSIIDVLYHNKDVHKLTDFIEKYN</sequence>
<dbReference type="GO" id="GO:0051287">
    <property type="term" value="F:NAD binding"/>
    <property type="evidence" value="ECO:0007669"/>
    <property type="project" value="InterPro"/>
</dbReference>
<dbReference type="InterPro" id="IPR008927">
    <property type="entry name" value="6-PGluconate_DH-like_C_sf"/>
</dbReference>
<reference evidence="15 16" key="1">
    <citation type="submission" date="2014-04" db="EMBL/GenBank/DDBJ databases">
        <title>Complete genome sequence of Mycoplasma bovis attenuated strain P150.</title>
        <authorList>
            <person name="Qi J."/>
            <person name="Guo A."/>
        </authorList>
    </citation>
    <scope>NUCLEOTIDE SEQUENCE [LARGE SCALE GENOMIC DNA]</scope>
    <source>
        <strain evidence="15 16">HB0801-P150</strain>
    </source>
</reference>
<keyword evidence="4 10" id="KW-0520">NAD</keyword>
<evidence type="ECO:0000256" key="9">
    <source>
        <dbReference type="PIRSR" id="PIRSR000114-2"/>
    </source>
</evidence>
<evidence type="ECO:0000256" key="12">
    <source>
        <dbReference type="RuleBase" id="RU000439"/>
    </source>
</evidence>
<evidence type="ECO:0000256" key="7">
    <source>
        <dbReference type="ARBA" id="ARBA00023264"/>
    </source>
</evidence>
<keyword evidence="6" id="KW-0594">Phospholipid biosynthesis</keyword>
<evidence type="ECO:0000256" key="2">
    <source>
        <dbReference type="ARBA" id="ARBA00022516"/>
    </source>
</evidence>
<dbReference type="GO" id="GO:0046168">
    <property type="term" value="P:glycerol-3-phosphate catabolic process"/>
    <property type="evidence" value="ECO:0007669"/>
    <property type="project" value="InterPro"/>
</dbReference>
<evidence type="ECO:0000259" key="14">
    <source>
        <dbReference type="Pfam" id="PF07479"/>
    </source>
</evidence>